<gene>
    <name evidence="2" type="ORF">RIF29_14338</name>
</gene>
<dbReference type="Proteomes" id="UP001372338">
    <property type="component" value="Unassembled WGS sequence"/>
</dbReference>
<dbReference type="AlphaFoldDB" id="A0AAN9FD57"/>
<accession>A0AAN9FD57</accession>
<evidence type="ECO:0000313" key="3">
    <source>
        <dbReference type="Proteomes" id="UP001372338"/>
    </source>
</evidence>
<dbReference type="EMBL" id="JAYWIO010000003">
    <property type="protein sequence ID" value="KAK7273289.1"/>
    <property type="molecule type" value="Genomic_DNA"/>
</dbReference>
<reference evidence="2 3" key="1">
    <citation type="submission" date="2024-01" db="EMBL/GenBank/DDBJ databases">
        <title>The genomes of 5 underutilized Papilionoideae crops provide insights into root nodulation and disease resistanc.</title>
        <authorList>
            <person name="Yuan L."/>
        </authorList>
    </citation>
    <scope>NUCLEOTIDE SEQUENCE [LARGE SCALE GENOMIC DNA]</scope>
    <source>
        <strain evidence="2">ZHUSHIDOU_FW_LH</strain>
        <tissue evidence="2">Leaf</tissue>
    </source>
</reference>
<feature type="transmembrane region" description="Helical" evidence="1">
    <location>
        <begin position="52"/>
        <end position="70"/>
    </location>
</feature>
<protein>
    <recommendedName>
        <fullName evidence="4">Transmembrane protein</fullName>
    </recommendedName>
</protein>
<feature type="transmembrane region" description="Helical" evidence="1">
    <location>
        <begin position="21"/>
        <end position="46"/>
    </location>
</feature>
<proteinExistence type="predicted"/>
<organism evidence="2 3">
    <name type="scientific">Crotalaria pallida</name>
    <name type="common">Smooth rattlebox</name>
    <name type="synonym">Crotalaria striata</name>
    <dbReference type="NCBI Taxonomy" id="3830"/>
    <lineage>
        <taxon>Eukaryota</taxon>
        <taxon>Viridiplantae</taxon>
        <taxon>Streptophyta</taxon>
        <taxon>Embryophyta</taxon>
        <taxon>Tracheophyta</taxon>
        <taxon>Spermatophyta</taxon>
        <taxon>Magnoliopsida</taxon>
        <taxon>eudicotyledons</taxon>
        <taxon>Gunneridae</taxon>
        <taxon>Pentapetalae</taxon>
        <taxon>rosids</taxon>
        <taxon>fabids</taxon>
        <taxon>Fabales</taxon>
        <taxon>Fabaceae</taxon>
        <taxon>Papilionoideae</taxon>
        <taxon>50 kb inversion clade</taxon>
        <taxon>genistoids sensu lato</taxon>
        <taxon>core genistoids</taxon>
        <taxon>Crotalarieae</taxon>
        <taxon>Crotalaria</taxon>
    </lineage>
</organism>
<evidence type="ECO:0000313" key="2">
    <source>
        <dbReference type="EMBL" id="KAK7273289.1"/>
    </source>
</evidence>
<keyword evidence="3" id="KW-1185">Reference proteome</keyword>
<comment type="caution">
    <text evidence="2">The sequence shown here is derived from an EMBL/GenBank/DDBJ whole genome shotgun (WGS) entry which is preliminary data.</text>
</comment>
<evidence type="ECO:0008006" key="4">
    <source>
        <dbReference type="Google" id="ProtNLM"/>
    </source>
</evidence>
<keyword evidence="1" id="KW-1133">Transmembrane helix</keyword>
<evidence type="ECO:0000256" key="1">
    <source>
        <dbReference type="SAM" id="Phobius"/>
    </source>
</evidence>
<keyword evidence="1" id="KW-0812">Transmembrane</keyword>
<name>A0AAN9FD57_CROPI</name>
<sequence>MAHCCKNRETSNFPDSKANATATTTLVASVLTLTFLLLSFSFLPIFLLSIPFHLSLFIFNFLSFSPFRYVSYPSLKTLRFIHSFLTLDSKPCLYFIIIW</sequence>
<keyword evidence="1" id="KW-0472">Membrane</keyword>